<feature type="chain" id="PRO_5047242865" description="Cell wall hydrolase SleB domain-containing protein" evidence="1">
    <location>
        <begin position="28"/>
        <end position="230"/>
    </location>
</feature>
<dbReference type="Gene3D" id="1.10.10.2520">
    <property type="entry name" value="Cell wall hydrolase SleB, domain 1"/>
    <property type="match status" value="1"/>
</dbReference>
<evidence type="ECO:0000256" key="1">
    <source>
        <dbReference type="SAM" id="SignalP"/>
    </source>
</evidence>
<dbReference type="InterPro" id="IPR011105">
    <property type="entry name" value="Cell_wall_hydrolase_SleB"/>
</dbReference>
<reference evidence="4" key="1">
    <citation type="journal article" date="2019" name="Int. J. Syst. Evol. Microbiol.">
        <title>The Global Catalogue of Microorganisms (GCM) 10K type strain sequencing project: providing services to taxonomists for standard genome sequencing and annotation.</title>
        <authorList>
            <consortium name="The Broad Institute Genomics Platform"/>
            <consortium name="The Broad Institute Genome Sequencing Center for Infectious Disease"/>
            <person name="Wu L."/>
            <person name="Ma J."/>
        </authorList>
    </citation>
    <scope>NUCLEOTIDE SEQUENCE [LARGE SCALE GENOMIC DNA]</scope>
    <source>
        <strain evidence="4">KCTC 32465</strain>
    </source>
</reference>
<dbReference type="EMBL" id="BMZF01000005">
    <property type="protein sequence ID" value="GHA55147.1"/>
    <property type="molecule type" value="Genomic_DNA"/>
</dbReference>
<evidence type="ECO:0000313" key="3">
    <source>
        <dbReference type="EMBL" id="GHA55147.1"/>
    </source>
</evidence>
<keyword evidence="1" id="KW-0732">Signal</keyword>
<dbReference type="Pfam" id="PF07486">
    <property type="entry name" value="Hydrolase_2"/>
    <property type="match status" value="1"/>
</dbReference>
<organism evidence="3 4">
    <name type="scientific">Paramylibacter ulvae</name>
    <dbReference type="NCBI Taxonomy" id="1651968"/>
    <lineage>
        <taxon>Bacteria</taxon>
        <taxon>Pseudomonadati</taxon>
        <taxon>Pseudomonadota</taxon>
        <taxon>Alphaproteobacteria</taxon>
        <taxon>Rhodobacterales</taxon>
        <taxon>Paracoccaceae</taxon>
        <taxon>Paramylibacter</taxon>
    </lineage>
</organism>
<protein>
    <recommendedName>
        <fullName evidence="2">Cell wall hydrolase SleB domain-containing protein</fullName>
    </recommendedName>
</protein>
<sequence>MVTRVSKFLTSAVCGAILSLSTESAFADQAASIDTDVTRILADERIVLRSVRKNDVIIMTRVDELQPKSKPKDLPKVASLQVPAKIVPSKSQLAALPRASGNSEWACLTEALYFEARGETVKGMFAVAEVIINRRASKRFPNSVCAVVSQGSHRKNACQFSYKCDGHAEVYHEKRAHDLVGKIAKIALARKASPLTSGATFYHATSVRPKWSRAFSRTAQIGKHLFYRPS</sequence>
<feature type="domain" description="Cell wall hydrolase SleB" evidence="2">
    <location>
        <begin position="118"/>
        <end position="227"/>
    </location>
</feature>
<evidence type="ECO:0000259" key="2">
    <source>
        <dbReference type="Pfam" id="PF07486"/>
    </source>
</evidence>
<dbReference type="InterPro" id="IPR042047">
    <property type="entry name" value="SleB_dom1"/>
</dbReference>
<dbReference type="Proteomes" id="UP000634455">
    <property type="component" value="Unassembled WGS sequence"/>
</dbReference>
<proteinExistence type="predicted"/>
<feature type="signal peptide" evidence="1">
    <location>
        <begin position="1"/>
        <end position="27"/>
    </location>
</feature>
<name>A0ABQ3D317_9RHOB</name>
<accession>A0ABQ3D317</accession>
<evidence type="ECO:0000313" key="4">
    <source>
        <dbReference type="Proteomes" id="UP000634455"/>
    </source>
</evidence>
<gene>
    <name evidence="3" type="ORF">GCM10008927_21280</name>
</gene>
<comment type="caution">
    <text evidence="3">The sequence shown here is derived from an EMBL/GenBank/DDBJ whole genome shotgun (WGS) entry which is preliminary data.</text>
</comment>
<keyword evidence="4" id="KW-1185">Reference proteome</keyword>